<dbReference type="RefSeq" id="XP_004990720.1">
    <property type="nucleotide sequence ID" value="XM_004990663.1"/>
</dbReference>
<dbReference type="OMA" id="TENHIDC"/>
<dbReference type="InParanoid" id="F2UJS7"/>
<dbReference type="KEGG" id="sre:PTSG_08472"/>
<dbReference type="Proteomes" id="UP000007799">
    <property type="component" value="Unassembled WGS sequence"/>
</dbReference>
<feature type="chain" id="PRO_5003288684" description="TNFR-Cys domain-containing protein" evidence="1">
    <location>
        <begin position="31"/>
        <end position="307"/>
    </location>
</feature>
<dbReference type="AlphaFoldDB" id="F2UJS7"/>
<name>F2UJS7_SALR5</name>
<evidence type="ECO:0008006" key="4">
    <source>
        <dbReference type="Google" id="ProtNLM"/>
    </source>
</evidence>
<sequence>MAVMVTAMSAAACCGVVLMLLALSTSLASAQVTVLVVRDDGIASTPSDEPQDPTFQTSARFLFEANTFRKNFPFECSLDGSPFSSCLSPHEIPGPLADGSHTFSVRVPGNPGTQHTWTIDTTPPTISFASAPEGVIGVGATAAFEVDASEAVQFLCRFDDAYDYAPCPSGTSGVWSSSTQFDYDSVAAGPHRLRVVALDQAGSESNPLLFEFSADDCVLTPGLCKHNNMTDATQQGSCGAGYYLDLEDRNICRACVAVPSCPQSQLHCTMRSKYNSICGTCTSYFSTNHTENHIDCSVVSIFPSTSP</sequence>
<keyword evidence="3" id="KW-1185">Reference proteome</keyword>
<dbReference type="PANTHER" id="PTHR34677">
    <property type="match status" value="1"/>
</dbReference>
<dbReference type="PANTHER" id="PTHR34677:SF3">
    <property type="entry name" value="BACTERIAL IG-LIKE DOMAIN-CONTAINING PROTEIN"/>
    <property type="match status" value="1"/>
</dbReference>
<organism evidence="3">
    <name type="scientific">Salpingoeca rosetta (strain ATCC 50818 / BSB-021)</name>
    <dbReference type="NCBI Taxonomy" id="946362"/>
    <lineage>
        <taxon>Eukaryota</taxon>
        <taxon>Choanoflagellata</taxon>
        <taxon>Craspedida</taxon>
        <taxon>Salpingoecidae</taxon>
        <taxon>Salpingoeca</taxon>
    </lineage>
</organism>
<proteinExistence type="predicted"/>
<evidence type="ECO:0000313" key="2">
    <source>
        <dbReference type="EMBL" id="EGD77376.1"/>
    </source>
</evidence>
<protein>
    <recommendedName>
        <fullName evidence="4">TNFR-Cys domain-containing protein</fullName>
    </recommendedName>
</protein>
<dbReference type="EMBL" id="GL832977">
    <property type="protein sequence ID" value="EGD77376.1"/>
    <property type="molecule type" value="Genomic_DNA"/>
</dbReference>
<evidence type="ECO:0000256" key="1">
    <source>
        <dbReference type="SAM" id="SignalP"/>
    </source>
</evidence>
<dbReference type="GeneID" id="16071278"/>
<keyword evidence="1" id="KW-0732">Signal</keyword>
<evidence type="ECO:0000313" key="3">
    <source>
        <dbReference type="Proteomes" id="UP000007799"/>
    </source>
</evidence>
<gene>
    <name evidence="2" type="ORF">PTSG_08472</name>
</gene>
<feature type="signal peptide" evidence="1">
    <location>
        <begin position="1"/>
        <end position="30"/>
    </location>
</feature>
<reference evidence="2" key="1">
    <citation type="submission" date="2009-08" db="EMBL/GenBank/DDBJ databases">
        <title>Annotation of Salpingoeca rosetta.</title>
        <authorList>
            <consortium name="The Broad Institute Genome Sequencing Platform"/>
            <person name="Russ C."/>
            <person name="Cuomo C."/>
            <person name="Burger G."/>
            <person name="Gray M.W."/>
            <person name="Holland P.W.H."/>
            <person name="King N."/>
            <person name="Lang F.B.F."/>
            <person name="Roger A.J."/>
            <person name="Ruiz-Trillo I."/>
            <person name="Young S.K."/>
            <person name="Zeng Q."/>
            <person name="Gargeya S."/>
            <person name="Alvarado L."/>
            <person name="Berlin A."/>
            <person name="Chapman S.B."/>
            <person name="Chen Z."/>
            <person name="Freedman E."/>
            <person name="Gellesch M."/>
            <person name="Goldberg J."/>
            <person name="Griggs A."/>
            <person name="Gujja S."/>
            <person name="Heilman E."/>
            <person name="Heiman D."/>
            <person name="Howarth C."/>
            <person name="Mehta T."/>
            <person name="Neiman D."/>
            <person name="Pearson M."/>
            <person name="Roberts A."/>
            <person name="Saif S."/>
            <person name="Shea T."/>
            <person name="Shenoy N."/>
            <person name="Sisk P."/>
            <person name="Stolte C."/>
            <person name="Sykes S."/>
            <person name="White J."/>
            <person name="Yandava C."/>
            <person name="Haas B."/>
            <person name="Nusbaum C."/>
            <person name="Birren B."/>
        </authorList>
    </citation>
    <scope>NUCLEOTIDE SEQUENCE [LARGE SCALE GENOMIC DNA]</scope>
    <source>
        <strain evidence="2">ATCC 50818</strain>
    </source>
</reference>
<accession>F2UJS7</accession>